<reference evidence="2" key="1">
    <citation type="submission" date="2023-07" db="EMBL/GenBank/DDBJ databases">
        <title>Conexibacter stalactiti sp. nov., isolated from stalactites in a lava cave and emended description of the genus Conexibacter.</title>
        <authorList>
            <person name="Lee S.D."/>
        </authorList>
    </citation>
    <scope>NUCLEOTIDE SEQUENCE [LARGE SCALE GENOMIC DNA]</scope>
    <source>
        <strain evidence="2">KCTC 39840</strain>
    </source>
</reference>
<keyword evidence="2" id="KW-1185">Reference proteome</keyword>
<proteinExistence type="predicted"/>
<evidence type="ECO:0000313" key="1">
    <source>
        <dbReference type="EMBL" id="MDW5598925.1"/>
    </source>
</evidence>
<dbReference type="RefSeq" id="WP_318601523.1">
    <property type="nucleotide sequence ID" value="NZ_JAWSTH010000232.1"/>
</dbReference>
<dbReference type="EMBL" id="JAWSTH010000232">
    <property type="protein sequence ID" value="MDW5598925.1"/>
    <property type="molecule type" value="Genomic_DNA"/>
</dbReference>
<name>A0ABU4I2K1_9ACTN</name>
<gene>
    <name evidence="1" type="ORF">R7226_31490</name>
</gene>
<dbReference type="Proteomes" id="UP001284601">
    <property type="component" value="Unassembled WGS sequence"/>
</dbReference>
<protein>
    <recommendedName>
        <fullName evidence="3">Auto-transporter adhesin head GIN domain-containing protein</fullName>
    </recommendedName>
</protein>
<sequence length="232" mass="23703">RPTVELRTARVEASGDGVVNVVLGCAAVSGARCRGSLALTTATRQPARLLAGGRGRGWRSAGARVGGGSYSIAAGRLSALRLKLSSGAQRVLAARGTLALSARATQASGAAPAVRAVRVLATRAPALRIDGGDVTADADGRVALRVRCGEPWARCAGTVTLAGIRDGRALGSARVTVAGGPVHTVAVRLNVSGRRALAEAGRLRLRVLAVTSEPAARPTRSQRELTVVEERL</sequence>
<evidence type="ECO:0000313" key="2">
    <source>
        <dbReference type="Proteomes" id="UP001284601"/>
    </source>
</evidence>
<accession>A0ABU4I2K1</accession>
<comment type="caution">
    <text evidence="1">The sequence shown here is derived from an EMBL/GenBank/DDBJ whole genome shotgun (WGS) entry which is preliminary data.</text>
</comment>
<feature type="non-terminal residue" evidence="1">
    <location>
        <position position="1"/>
    </location>
</feature>
<organism evidence="1 2">
    <name type="scientific">Conexibacter stalactiti</name>
    <dbReference type="NCBI Taxonomy" id="1940611"/>
    <lineage>
        <taxon>Bacteria</taxon>
        <taxon>Bacillati</taxon>
        <taxon>Actinomycetota</taxon>
        <taxon>Thermoleophilia</taxon>
        <taxon>Solirubrobacterales</taxon>
        <taxon>Conexibacteraceae</taxon>
        <taxon>Conexibacter</taxon>
    </lineage>
</organism>
<evidence type="ECO:0008006" key="3">
    <source>
        <dbReference type="Google" id="ProtNLM"/>
    </source>
</evidence>